<proteinExistence type="evidence at protein level"/>
<dbReference type="EMDB" id="EMD-11032"/>
<evidence type="ECO:0000256" key="1">
    <source>
        <dbReference type="SAM" id="Coils"/>
    </source>
</evidence>
<dbReference type="GO" id="GO:0003676">
    <property type="term" value="F:nucleic acid binding"/>
    <property type="evidence" value="ECO:0007669"/>
    <property type="project" value="InterPro"/>
</dbReference>
<dbReference type="OMA" id="IFELYIH"/>
<accession>Q22UP3</accession>
<keyword evidence="1" id="KW-0175">Coiled coil</keyword>
<feature type="coiled-coil region" evidence="1">
    <location>
        <begin position="590"/>
        <end position="617"/>
    </location>
</feature>
<keyword evidence="3" id="KW-1185">Reference proteome</keyword>
<dbReference type="HOGENOM" id="CLU_294164_0_0_1"/>
<dbReference type="EMBL" id="GG662828">
    <property type="protein sequence ID" value="EAR88927.1"/>
    <property type="molecule type" value="Genomic_DNA"/>
</dbReference>
<name>Q22UP3_TETTS</name>
<reference evidence="4" key="2">
    <citation type="journal article" date="2020" name="Elife">
        <title>Ciliate mitoribosome illuminates evolutionary steps of mitochondrial translation.</title>
        <authorList>
            <person name="Tobiasson V."/>
            <person name="Amunts A."/>
        </authorList>
    </citation>
    <scope>STRUCTURE BY ELECTRON MICROSCOPY (3.70 ANGSTROMS)</scope>
</reference>
<dbReference type="Proteomes" id="UP000009168">
    <property type="component" value="Unassembled WGS sequence"/>
</dbReference>
<dbReference type="SUPFAM" id="SSF54928">
    <property type="entry name" value="RNA-binding domain, RBD"/>
    <property type="match status" value="1"/>
</dbReference>
<keyword evidence="4" id="KW-0002">3D-structure</keyword>
<dbReference type="STRING" id="312017.Q22UP3"/>
<gene>
    <name evidence="2" type="ORF">TTHERM_00550810</name>
</gene>
<evidence type="ECO:0000313" key="2">
    <source>
        <dbReference type="EMBL" id="EAR88927.1"/>
    </source>
</evidence>
<reference evidence="3" key="1">
    <citation type="journal article" date="2006" name="PLoS Biol.">
        <title>Macronuclear genome sequence of the ciliate Tetrahymena thermophila, a model eukaryote.</title>
        <authorList>
            <person name="Eisen J.A."/>
            <person name="Coyne R.S."/>
            <person name="Wu M."/>
            <person name="Wu D."/>
            <person name="Thiagarajan M."/>
            <person name="Wortman J.R."/>
            <person name="Badger J.H."/>
            <person name="Ren Q."/>
            <person name="Amedeo P."/>
            <person name="Jones K.M."/>
            <person name="Tallon L.J."/>
            <person name="Delcher A.L."/>
            <person name="Salzberg S.L."/>
            <person name="Silva J.C."/>
            <person name="Haas B.J."/>
            <person name="Majoros W.H."/>
            <person name="Farzad M."/>
            <person name="Carlton J.M."/>
            <person name="Smith R.K. Jr."/>
            <person name="Garg J."/>
            <person name="Pearlman R.E."/>
            <person name="Karrer K.M."/>
            <person name="Sun L."/>
            <person name="Manning G."/>
            <person name="Elde N.C."/>
            <person name="Turkewitz A.P."/>
            <person name="Asai D.J."/>
            <person name="Wilkes D.E."/>
            <person name="Wang Y."/>
            <person name="Cai H."/>
            <person name="Collins K."/>
            <person name="Stewart B.A."/>
            <person name="Lee S.R."/>
            <person name="Wilamowska K."/>
            <person name="Weinberg Z."/>
            <person name="Ruzzo W.L."/>
            <person name="Wloga D."/>
            <person name="Gaertig J."/>
            <person name="Frankel J."/>
            <person name="Tsao C.-C."/>
            <person name="Gorovsky M.A."/>
            <person name="Keeling P.J."/>
            <person name="Waller R.F."/>
            <person name="Patron N.J."/>
            <person name="Cherry J.M."/>
            <person name="Stover N.A."/>
            <person name="Krieger C.J."/>
            <person name="del Toro C."/>
            <person name="Ryder H.F."/>
            <person name="Williamson S.C."/>
            <person name="Barbeau R.A."/>
            <person name="Hamilton E.P."/>
            <person name="Orias E."/>
        </authorList>
    </citation>
    <scope>NUCLEOTIDE SEQUENCE [LARGE SCALE GENOMIC DNA]</scope>
    <source>
        <strain evidence="3">SB210</strain>
    </source>
</reference>
<dbReference type="RefSeq" id="XP_001009172.1">
    <property type="nucleotide sequence ID" value="XM_001009172.1"/>
</dbReference>
<evidence type="ECO:0007829" key="4">
    <source>
        <dbReference type="PDB" id="6Z1P"/>
    </source>
</evidence>
<dbReference type="AlphaFoldDB" id="Q22UP3"/>
<sequence length="1032" mass="120753">MLRVVHNLGKSIKINLTSKNILRVSFSSDQKVSTEPESGLTFEQKAEIFERFSNSFVGIDRFKETQQTLKKIVEANYSQSAIKEELIQELKEVYGKNYEKILNLRFAVEYDGHKDGVAVGEFELFPKNLQDVNKFENYSKNGDLIKQLQQTTYISVDPKETHKYVVPKDSHFSLLLDEYIADEYVSELNDNQVCLFGFPLTCDESDITNLLNNEFKGNFTSSVIGEDILSLPAYVVLTFSSPKEAAEYKQKVNALQYTIEKRPIYATTFEDSRREHSTNRTLLVTGFKKNEYINDMLNLFSSFGSVMHFEIVEDPVHSKLPTTEQVIEYLKKTIKEGDDSVIYEITDFSDGAPSITEYPPFNPNTELMRDAKKVHEVKDEIELEKERQQQLAKRQLIPRIVLYSWDSESRVPEEYRMKNASEEQKKIIQSIENDLRTQYQNKQYLFVTYACTQQAQIAFHALNNLRNYEVTLKKSIEHYHCDTIHQTSVFKEIKQIKGDFKIKFNEQSLVKTEEEKVLAQTHQEMREKLLEQANSQQFTQELSKQLENEIIGKTKYGVEHQLHLKSDKLGRDFNSRVTQDDLNQLASQFQENQKKNLQTLEEVRKDEEELLNLYKAKVMYSDINKITHPYIEADKETIQKVEENYYQQQLKEYKLKQKEYMKEQQIREKWLEESKEMLEKKFVFGRNYKKKVIADKAGVDDVPDIKEPKEEEADQYYAPYNDYIQQKRYKKYLRYVDEMQRLYDGEYSEAMKNKIFVEGGKKTCDSDGNQFVTQNQGEVFNKILLSDEQFEMLKYYTSIADVLPNKRVQELSTMLEETPEETIYMMKQLKYPTKVFDRSKIPELDENSIPISNEDFVNDLNKYVSGLGQRYAVQKDARGDEKIVMYENTPHPVPLQALNVDEIQLLRDCLTTYGFDAEATEREIQYFIKHGDYSEEVLKIVGNEQTIDEESELEALINATGLTKAELESIMKLDLEKEGSNVLLSLQQQREELSLELSRATPQPKDLIKTNNTKLRNKDKQGRYKTSSFKLF</sequence>
<organism evidence="2 3">
    <name type="scientific">Tetrahymena thermophila (strain SB210)</name>
    <dbReference type="NCBI Taxonomy" id="312017"/>
    <lineage>
        <taxon>Eukaryota</taxon>
        <taxon>Sar</taxon>
        <taxon>Alveolata</taxon>
        <taxon>Ciliophora</taxon>
        <taxon>Intramacronucleata</taxon>
        <taxon>Oligohymenophorea</taxon>
        <taxon>Hymenostomatida</taxon>
        <taxon>Tetrahymenina</taxon>
        <taxon>Tetrahymenidae</taxon>
        <taxon>Tetrahymena</taxon>
    </lineage>
</organism>
<dbReference type="PDB" id="6Z1P">
    <property type="method" value="EM"/>
    <property type="resolution" value="3.70 A"/>
    <property type="chains" value="BQ=1-1032"/>
</dbReference>
<dbReference type="KEGG" id="tet:TTHERM_00550810"/>
<dbReference type="OrthoDB" id="10615593at2759"/>
<evidence type="ECO:0000313" key="3">
    <source>
        <dbReference type="Proteomes" id="UP000009168"/>
    </source>
</evidence>
<dbReference type="GeneID" id="7834463"/>
<dbReference type="InParanoid" id="Q22UP3"/>
<protein>
    <submittedName>
        <fullName evidence="2">Uncharacterized protein</fullName>
    </submittedName>
</protein>
<dbReference type="InterPro" id="IPR035979">
    <property type="entry name" value="RBD_domain_sf"/>
</dbReference>